<dbReference type="Gene3D" id="3.40.50.1970">
    <property type="match status" value="1"/>
</dbReference>
<dbReference type="PANTHER" id="PTHR43064:SF1">
    <property type="entry name" value="SLL1489 PROTEIN"/>
    <property type="match status" value="1"/>
</dbReference>
<dbReference type="PANTHER" id="PTHR43064">
    <property type="entry name" value="PHOSPHORIBOSYLAMINOIMIDAZOLE CARBOXYLASE-RELATED"/>
    <property type="match status" value="1"/>
</dbReference>
<evidence type="ECO:0000256" key="1">
    <source>
        <dbReference type="SAM" id="MobiDB-lite"/>
    </source>
</evidence>
<dbReference type="InterPro" id="IPR000031">
    <property type="entry name" value="PurE_dom"/>
</dbReference>
<evidence type="ECO:0000259" key="2">
    <source>
        <dbReference type="SMART" id="SM01001"/>
    </source>
</evidence>
<dbReference type="SMART" id="SM01001">
    <property type="entry name" value="AIRC"/>
    <property type="match status" value="1"/>
</dbReference>
<dbReference type="Proteomes" id="UP000320048">
    <property type="component" value="Unassembled WGS sequence"/>
</dbReference>
<accession>A0A537J2B5</accession>
<gene>
    <name evidence="3" type="primary">larB</name>
    <name evidence="3" type="ORF">E6H04_14465</name>
</gene>
<name>A0A537J2B5_9BACT</name>
<organism evidence="3 4">
    <name type="scientific">Candidatus Segetimicrobium genomatis</name>
    <dbReference type="NCBI Taxonomy" id="2569760"/>
    <lineage>
        <taxon>Bacteria</taxon>
        <taxon>Bacillati</taxon>
        <taxon>Candidatus Sysuimicrobiota</taxon>
        <taxon>Candidatus Sysuimicrobiia</taxon>
        <taxon>Candidatus Sysuimicrobiales</taxon>
        <taxon>Candidatus Segetimicrobiaceae</taxon>
        <taxon>Candidatus Segetimicrobium</taxon>
    </lineage>
</organism>
<dbReference type="SUPFAM" id="SSF52255">
    <property type="entry name" value="N5-CAIR mutase (phosphoribosylaminoimidazole carboxylase, PurE)"/>
    <property type="match status" value="1"/>
</dbReference>
<evidence type="ECO:0000313" key="4">
    <source>
        <dbReference type="Proteomes" id="UP000320048"/>
    </source>
</evidence>
<comment type="caution">
    <text evidence="3">The sequence shown here is derived from an EMBL/GenBank/DDBJ whole genome shotgun (WGS) entry which is preliminary data.</text>
</comment>
<dbReference type="AlphaFoldDB" id="A0A537J2B5"/>
<proteinExistence type="predicted"/>
<feature type="domain" description="PurE" evidence="2">
    <location>
        <begin position="66"/>
        <end position="198"/>
    </location>
</feature>
<dbReference type="EMBL" id="VBAO01000481">
    <property type="protein sequence ID" value="TMI77176.1"/>
    <property type="molecule type" value="Genomic_DNA"/>
</dbReference>
<dbReference type="Pfam" id="PF00731">
    <property type="entry name" value="AIRC"/>
    <property type="match status" value="1"/>
</dbReference>
<evidence type="ECO:0000313" key="3">
    <source>
        <dbReference type="EMBL" id="TMI77176.1"/>
    </source>
</evidence>
<dbReference type="GO" id="GO:0006189">
    <property type="term" value="P:'de novo' IMP biosynthetic process"/>
    <property type="evidence" value="ECO:0007669"/>
    <property type="project" value="InterPro"/>
</dbReference>
<reference evidence="3 4" key="1">
    <citation type="journal article" date="2019" name="Nat. Microbiol.">
        <title>Mediterranean grassland soil C-N compound turnover is dependent on rainfall and depth, and is mediated by genomically divergent microorganisms.</title>
        <authorList>
            <person name="Diamond S."/>
            <person name="Andeer P.F."/>
            <person name="Li Z."/>
            <person name="Crits-Christoph A."/>
            <person name="Burstein D."/>
            <person name="Anantharaman K."/>
            <person name="Lane K.R."/>
            <person name="Thomas B.C."/>
            <person name="Pan C."/>
            <person name="Northen T.R."/>
            <person name="Banfield J.F."/>
        </authorList>
    </citation>
    <scope>NUCLEOTIDE SEQUENCE [LARGE SCALE GENOMIC DNA]</scope>
    <source>
        <strain evidence="3">NP_7</strain>
    </source>
</reference>
<dbReference type="GO" id="GO:0016787">
    <property type="term" value="F:hydrolase activity"/>
    <property type="evidence" value="ECO:0007669"/>
    <property type="project" value="InterPro"/>
</dbReference>
<dbReference type="InterPro" id="IPR039476">
    <property type="entry name" value="P2CMN_synthase_LarB"/>
</dbReference>
<feature type="non-terminal residue" evidence="3">
    <location>
        <position position="1"/>
    </location>
</feature>
<protein>
    <submittedName>
        <fullName evidence="3">Nickel pincer cofactor biosynthesis protein LarB</fullName>
    </submittedName>
</protein>
<feature type="region of interest" description="Disordered" evidence="1">
    <location>
        <begin position="198"/>
        <end position="225"/>
    </location>
</feature>
<dbReference type="NCBIfam" id="NF033503">
    <property type="entry name" value="LarB"/>
    <property type="match status" value="1"/>
</dbReference>
<sequence length="225" mass="22348">AVYCPGKTVDQVLRIAEELHRSGAPVLLTRAGPEVAAQVLHAFPGSHHVAEASLVIVGGLPAARTGCVGVLSAGTGDTGVAEEAAWTAEAMGAAVTRAYDVGVAGLHRLGAQRDLLDRARSLVVVAGMDGALPAVAAGLTRAPVIAVPTSIGYGAHFGGLAPLLTMLNACAPGVAVVNIDNGFGAGYLAAVINAGAGTATGPEPQSPRDRATPAPLPDADAHRLP</sequence>